<dbReference type="CDD" id="cd02440">
    <property type="entry name" value="AdoMet_MTases"/>
    <property type="match status" value="1"/>
</dbReference>
<name>A0ABX0HIJ0_9BACT</name>
<dbReference type="SUPFAM" id="SSF53335">
    <property type="entry name" value="S-adenosyl-L-methionine-dependent methyltransferases"/>
    <property type="match status" value="1"/>
</dbReference>
<dbReference type="Gene3D" id="3.40.50.150">
    <property type="entry name" value="Vaccinia Virus protein VP39"/>
    <property type="match status" value="1"/>
</dbReference>
<dbReference type="GO" id="GO:0032259">
    <property type="term" value="P:methylation"/>
    <property type="evidence" value="ECO:0007669"/>
    <property type="project" value="UniProtKB-KW"/>
</dbReference>
<dbReference type="Gene3D" id="1.10.10.1110">
    <property type="entry name" value="Methyltransferase PG1098, N-terminal domain"/>
    <property type="match status" value="1"/>
</dbReference>
<dbReference type="InterPro" id="IPR054168">
    <property type="entry name" value="PG_1098_Fer"/>
</dbReference>
<keyword evidence="3" id="KW-0808">Transferase</keyword>
<dbReference type="Pfam" id="PF22013">
    <property type="entry name" value="PG_1098_Fer"/>
    <property type="match status" value="1"/>
</dbReference>
<protein>
    <submittedName>
        <fullName evidence="3">Class I SAM-dependent methyltransferase</fullName>
    </submittedName>
</protein>
<dbReference type="Proteomes" id="UP000649799">
    <property type="component" value="Unassembled WGS sequence"/>
</dbReference>
<dbReference type="Pfam" id="PF18096">
    <property type="entry name" value="Thump_like"/>
    <property type="match status" value="1"/>
</dbReference>
<proteinExistence type="predicted"/>
<feature type="domain" description="THUMP-like" evidence="1">
    <location>
        <begin position="324"/>
        <end position="390"/>
    </location>
</feature>
<sequence>MALQAIYHSQLKQFVQDHLDEDPAQLLLRHKGIPGLDIKAAARQIAMRQKARQKLPSWSANPSLIFPPALSMEQCSSEATARYKSSLFQGNTFIDLTGGFGVDTVYLGENFTQVTYIEQQDELVELARHNLPQLLNNRQLRIIHQDGIAFLHQTREQFDLLFLDPARRGKGNQKLYRLQDLEPDVVENWDLLQKKAVNILIKGSPMLDISMAGRELPGLSEIHVLSVKNEVRELLLLYNGSHQPLKIRAVEINGQDQSVFSFSPEEELNAAPVFSFPQKYLVIPYAGILKAGAFKSFAVRQGLAKLHHHTHVYTTDQFPKAVPGRVFEVLEEIKADKKLLKKLYPEGLAHVISRNHPLKADAFKKKFRLREGGDEFLLAVTVMNGKTGVWRCRMV</sequence>
<evidence type="ECO:0000259" key="2">
    <source>
        <dbReference type="Pfam" id="PF22013"/>
    </source>
</evidence>
<keyword evidence="4" id="KW-1185">Reference proteome</keyword>
<gene>
    <name evidence="3" type="ORF">G9Q97_24350</name>
</gene>
<dbReference type="GO" id="GO:0008168">
    <property type="term" value="F:methyltransferase activity"/>
    <property type="evidence" value="ECO:0007669"/>
    <property type="project" value="UniProtKB-KW"/>
</dbReference>
<reference evidence="3 4" key="1">
    <citation type="submission" date="2020-03" db="EMBL/GenBank/DDBJ databases">
        <title>Cyclobacterium plantarum sp. nov., a marine bacterium isolated from a coastal-marine wetland.</title>
        <authorList>
            <person name="Sanchez-Porro C."/>
            <person name="Ventosa A."/>
            <person name="Amoozegar M."/>
        </authorList>
    </citation>
    <scope>NUCLEOTIDE SEQUENCE [LARGE SCALE GENOMIC DNA]</scope>
    <source>
        <strain evidence="3 4">GBPx2</strain>
    </source>
</reference>
<dbReference type="InterPro" id="IPR029063">
    <property type="entry name" value="SAM-dependent_MTases_sf"/>
</dbReference>
<evidence type="ECO:0000259" key="1">
    <source>
        <dbReference type="Pfam" id="PF18096"/>
    </source>
</evidence>
<evidence type="ECO:0000313" key="3">
    <source>
        <dbReference type="EMBL" id="NHE59947.1"/>
    </source>
</evidence>
<dbReference type="InterPro" id="IPR041497">
    <property type="entry name" value="Thump-like"/>
</dbReference>
<comment type="caution">
    <text evidence="3">The sequence shown here is derived from an EMBL/GenBank/DDBJ whole genome shotgun (WGS) entry which is preliminary data.</text>
</comment>
<feature type="domain" description="PG-1098 ferredoxin-like" evidence="2">
    <location>
        <begin position="280"/>
        <end position="322"/>
    </location>
</feature>
<keyword evidence="3" id="KW-0489">Methyltransferase</keyword>
<accession>A0ABX0HIJ0</accession>
<evidence type="ECO:0000313" key="4">
    <source>
        <dbReference type="Proteomes" id="UP000649799"/>
    </source>
</evidence>
<organism evidence="3 4">
    <name type="scientific">Cyclobacterium plantarum</name>
    <dbReference type="NCBI Taxonomy" id="2716263"/>
    <lineage>
        <taxon>Bacteria</taxon>
        <taxon>Pseudomonadati</taxon>
        <taxon>Bacteroidota</taxon>
        <taxon>Cytophagia</taxon>
        <taxon>Cytophagales</taxon>
        <taxon>Cyclobacteriaceae</taxon>
        <taxon>Cyclobacterium</taxon>
    </lineage>
</organism>
<dbReference type="EMBL" id="JAANYN010000021">
    <property type="protein sequence ID" value="NHE59947.1"/>
    <property type="molecule type" value="Genomic_DNA"/>
</dbReference>